<keyword evidence="2" id="KW-1185">Reference proteome</keyword>
<accession>A0A7W8EIN3</accession>
<dbReference type="RefSeq" id="WP_184967437.1">
    <property type="nucleotide sequence ID" value="NZ_JACHIN010000009.1"/>
</dbReference>
<dbReference type="EMBL" id="JACHIN010000009">
    <property type="protein sequence ID" value="MBB5080711.1"/>
    <property type="molecule type" value="Genomic_DNA"/>
</dbReference>
<dbReference type="Proteomes" id="UP000568380">
    <property type="component" value="Unassembled WGS sequence"/>
</dbReference>
<comment type="caution">
    <text evidence="1">The sequence shown here is derived from an EMBL/GenBank/DDBJ whole genome shotgun (WGS) entry which is preliminary data.</text>
</comment>
<gene>
    <name evidence="1" type="ORF">HNR40_006200</name>
</gene>
<sequence>MKSSIGELAHRFGHALACPHSFAECEHARDRIAARIPPAPGSTVVGVGES</sequence>
<organism evidence="1 2">
    <name type="scientific">Nonomuraea endophytica</name>
    <dbReference type="NCBI Taxonomy" id="714136"/>
    <lineage>
        <taxon>Bacteria</taxon>
        <taxon>Bacillati</taxon>
        <taxon>Actinomycetota</taxon>
        <taxon>Actinomycetes</taxon>
        <taxon>Streptosporangiales</taxon>
        <taxon>Streptosporangiaceae</taxon>
        <taxon>Nonomuraea</taxon>
    </lineage>
</organism>
<evidence type="ECO:0000313" key="2">
    <source>
        <dbReference type="Proteomes" id="UP000568380"/>
    </source>
</evidence>
<protein>
    <submittedName>
        <fullName evidence="1">Uncharacterized protein</fullName>
    </submittedName>
</protein>
<dbReference type="AlphaFoldDB" id="A0A7W8EIN3"/>
<evidence type="ECO:0000313" key="1">
    <source>
        <dbReference type="EMBL" id="MBB5080711.1"/>
    </source>
</evidence>
<name>A0A7W8EIN3_9ACTN</name>
<reference evidence="1 2" key="1">
    <citation type="submission" date="2020-08" db="EMBL/GenBank/DDBJ databases">
        <title>Genomic Encyclopedia of Type Strains, Phase IV (KMG-IV): sequencing the most valuable type-strain genomes for metagenomic binning, comparative biology and taxonomic classification.</title>
        <authorList>
            <person name="Goeker M."/>
        </authorList>
    </citation>
    <scope>NUCLEOTIDE SEQUENCE [LARGE SCALE GENOMIC DNA]</scope>
    <source>
        <strain evidence="1 2">DSM 45385</strain>
    </source>
</reference>
<proteinExistence type="predicted"/>